<sequence>MRCVCVVISDTTATTHPHHTPEEAAVRVNSRSSRVMQLSGGRVSRSSRVMQLWGGGSGPVLPIKPLLDVSSAPRPVFDGAAPTNVSGLTGTAAYLHCLVHNLGNSSPIKYDSPRGGITVLTERGNTTTGYLLIQAAGVPDTGNYSCSPSNTSAATIRVHVLNGETPAAMQTNVGGTASPSSLLLLLTLTAALQHPFLTMYGCHPYI</sequence>
<dbReference type="Gene3D" id="2.60.40.10">
    <property type="entry name" value="Immunoglobulins"/>
    <property type="match status" value="1"/>
</dbReference>
<dbReference type="EMBL" id="JAHLQT010020877">
    <property type="protein sequence ID" value="KAG7168071.1"/>
    <property type="molecule type" value="Genomic_DNA"/>
</dbReference>
<dbReference type="PROSITE" id="PS50835">
    <property type="entry name" value="IG_LIKE"/>
    <property type="match status" value="1"/>
</dbReference>
<dbReference type="InterPro" id="IPR007110">
    <property type="entry name" value="Ig-like_dom"/>
</dbReference>
<dbReference type="PANTHER" id="PTHR23279">
    <property type="entry name" value="DEFECTIVE PROBOSCIS EXTENSION RESPONSE DPR -RELATED"/>
    <property type="match status" value="1"/>
</dbReference>
<dbReference type="SUPFAM" id="SSF48726">
    <property type="entry name" value="Immunoglobulin"/>
    <property type="match status" value="1"/>
</dbReference>
<dbReference type="GO" id="GO:0050808">
    <property type="term" value="P:synapse organization"/>
    <property type="evidence" value="ECO:0007669"/>
    <property type="project" value="TreeGrafter"/>
</dbReference>
<evidence type="ECO:0000313" key="3">
    <source>
        <dbReference type="Proteomes" id="UP000747542"/>
    </source>
</evidence>
<evidence type="ECO:0000313" key="2">
    <source>
        <dbReference type="EMBL" id="KAG7168071.1"/>
    </source>
</evidence>
<keyword evidence="3" id="KW-1185">Reference proteome</keyword>
<name>A0A8J5K566_HOMAM</name>
<accession>A0A8J5K566</accession>
<dbReference type="InterPro" id="IPR037448">
    <property type="entry name" value="Zig-8"/>
</dbReference>
<dbReference type="GO" id="GO:0032589">
    <property type="term" value="C:neuron projection membrane"/>
    <property type="evidence" value="ECO:0007669"/>
    <property type="project" value="TreeGrafter"/>
</dbReference>
<feature type="domain" description="Ig-like" evidence="1">
    <location>
        <begin position="75"/>
        <end position="157"/>
    </location>
</feature>
<protein>
    <recommendedName>
        <fullName evidence="1">Ig-like domain-containing protein</fullName>
    </recommendedName>
</protein>
<reference evidence="2" key="1">
    <citation type="journal article" date="2021" name="Sci. Adv.">
        <title>The American lobster genome reveals insights on longevity, neural, and immune adaptations.</title>
        <authorList>
            <person name="Polinski J.M."/>
            <person name="Zimin A.V."/>
            <person name="Clark K.F."/>
            <person name="Kohn A.B."/>
            <person name="Sadowski N."/>
            <person name="Timp W."/>
            <person name="Ptitsyn A."/>
            <person name="Khanna P."/>
            <person name="Romanova D.Y."/>
            <person name="Williams P."/>
            <person name="Greenwood S.J."/>
            <person name="Moroz L.L."/>
            <person name="Walt D.R."/>
            <person name="Bodnar A.G."/>
        </authorList>
    </citation>
    <scope>NUCLEOTIDE SEQUENCE</scope>
    <source>
        <strain evidence="2">GMGI-L3</strain>
    </source>
</reference>
<dbReference type="InterPro" id="IPR036179">
    <property type="entry name" value="Ig-like_dom_sf"/>
</dbReference>
<dbReference type="PANTHER" id="PTHR23279:SF46">
    <property type="entry name" value="DEFECTIVE PROBOSCIS EXTENSION RESPONSE 10, ISOFORM A-RELATED"/>
    <property type="match status" value="1"/>
</dbReference>
<organism evidence="2 3">
    <name type="scientific">Homarus americanus</name>
    <name type="common">American lobster</name>
    <dbReference type="NCBI Taxonomy" id="6706"/>
    <lineage>
        <taxon>Eukaryota</taxon>
        <taxon>Metazoa</taxon>
        <taxon>Ecdysozoa</taxon>
        <taxon>Arthropoda</taxon>
        <taxon>Crustacea</taxon>
        <taxon>Multicrustacea</taxon>
        <taxon>Malacostraca</taxon>
        <taxon>Eumalacostraca</taxon>
        <taxon>Eucarida</taxon>
        <taxon>Decapoda</taxon>
        <taxon>Pleocyemata</taxon>
        <taxon>Astacidea</taxon>
        <taxon>Nephropoidea</taxon>
        <taxon>Nephropidae</taxon>
        <taxon>Homarus</taxon>
    </lineage>
</organism>
<proteinExistence type="predicted"/>
<dbReference type="AlphaFoldDB" id="A0A8J5K566"/>
<dbReference type="InterPro" id="IPR013783">
    <property type="entry name" value="Ig-like_fold"/>
</dbReference>
<gene>
    <name evidence="2" type="ORF">Hamer_G024427</name>
</gene>
<evidence type="ECO:0000259" key="1">
    <source>
        <dbReference type="PROSITE" id="PS50835"/>
    </source>
</evidence>
<comment type="caution">
    <text evidence="2">The sequence shown here is derived from an EMBL/GenBank/DDBJ whole genome shotgun (WGS) entry which is preliminary data.</text>
</comment>
<dbReference type="Proteomes" id="UP000747542">
    <property type="component" value="Unassembled WGS sequence"/>
</dbReference>